<comment type="subcellular location">
    <subcellularLocation>
        <location evidence="1">Cell membrane</location>
        <topology evidence="1">Multi-pass membrane protein</topology>
    </subcellularLocation>
</comment>
<feature type="transmembrane region" description="Helical" evidence="7">
    <location>
        <begin position="153"/>
        <end position="175"/>
    </location>
</feature>
<sequence length="196" mass="21486">MDKLIALLNRGLEKSKKLDFVALLSIRLYLLPTLYEGAHAKVTGFSGLVEWFATPVAQGGLGMPLPTLMATLATGTEVAGLICIALGLFTRIVTIPLAILMTVAGLSVHWSHGWAAIADKTTEASMRLSGLMTWLQHSFPGRFNYVTELGDPIILNNGIEFTVTYAVMIMVLFFYGAGRYVSADHWLAKVFPRWPK</sequence>
<keyword evidence="5 7" id="KW-1133">Transmembrane helix</keyword>
<gene>
    <name evidence="8" type="ORF">AO353_18105</name>
</gene>
<feature type="transmembrane region" description="Helical" evidence="7">
    <location>
        <begin position="68"/>
        <end position="90"/>
    </location>
</feature>
<accession>A0A0N9VRH6</accession>
<evidence type="ECO:0000256" key="1">
    <source>
        <dbReference type="ARBA" id="ARBA00004651"/>
    </source>
</evidence>
<evidence type="ECO:0000256" key="3">
    <source>
        <dbReference type="ARBA" id="ARBA00022475"/>
    </source>
</evidence>
<dbReference type="AlphaFoldDB" id="A0A0N9VRH6"/>
<evidence type="ECO:0000256" key="7">
    <source>
        <dbReference type="SAM" id="Phobius"/>
    </source>
</evidence>
<feature type="transmembrane region" description="Helical" evidence="7">
    <location>
        <begin position="97"/>
        <end position="117"/>
    </location>
</feature>
<dbReference type="OrthoDB" id="346004at2"/>
<name>A0A0N9VRH6_PSEFL</name>
<organism evidence="8 9">
    <name type="scientific">Pseudomonas fluorescens</name>
    <dbReference type="NCBI Taxonomy" id="294"/>
    <lineage>
        <taxon>Bacteria</taxon>
        <taxon>Pseudomonadati</taxon>
        <taxon>Pseudomonadota</taxon>
        <taxon>Gammaproteobacteria</taxon>
        <taxon>Pseudomonadales</taxon>
        <taxon>Pseudomonadaceae</taxon>
        <taxon>Pseudomonas</taxon>
    </lineage>
</organism>
<reference evidence="8 9" key="2">
    <citation type="journal article" date="2018" name="Nature">
        <title>Mutant phenotypes for thousands of bacterial genes of unknown function.</title>
        <authorList>
            <person name="Price M.N."/>
            <person name="Wetmore K.M."/>
            <person name="Waters R.J."/>
            <person name="Callaghan M."/>
            <person name="Ray J."/>
            <person name="Liu H."/>
            <person name="Kuehl J.V."/>
            <person name="Melnyk R.A."/>
            <person name="Lamson J.S."/>
            <person name="Suh Y."/>
            <person name="Carlson H.K."/>
            <person name="Esquivel Z."/>
            <person name="Sadeeshkumar H."/>
            <person name="Chakraborty R."/>
            <person name="Zane G.M."/>
            <person name="Rubin B.E."/>
            <person name="Wall J.D."/>
            <person name="Visel A."/>
            <person name="Bristow J."/>
            <person name="Blow M.J."/>
            <person name="Arkin A.P."/>
            <person name="Deutschbauer A.M."/>
        </authorList>
    </citation>
    <scope>NUCLEOTIDE SEQUENCE [LARGE SCALE GENOMIC DNA]</scope>
    <source>
        <strain evidence="8 9">FW300-N2E3</strain>
    </source>
</reference>
<evidence type="ECO:0000256" key="2">
    <source>
        <dbReference type="ARBA" id="ARBA00006679"/>
    </source>
</evidence>
<dbReference type="GO" id="GO:0005886">
    <property type="term" value="C:plasma membrane"/>
    <property type="evidence" value="ECO:0007669"/>
    <property type="project" value="UniProtKB-SubCell"/>
</dbReference>
<evidence type="ECO:0000256" key="5">
    <source>
        <dbReference type="ARBA" id="ARBA00022989"/>
    </source>
</evidence>
<evidence type="ECO:0000313" key="9">
    <source>
        <dbReference type="Proteomes" id="UP000066487"/>
    </source>
</evidence>
<keyword evidence="4 7" id="KW-0812">Transmembrane</keyword>
<dbReference type="PANTHER" id="PTHR33452:SF19">
    <property type="entry name" value="DOXX FAMILY PROTEIN"/>
    <property type="match status" value="1"/>
</dbReference>
<dbReference type="Proteomes" id="UP000066487">
    <property type="component" value="Chromosome"/>
</dbReference>
<dbReference type="RefSeq" id="WP_054596185.1">
    <property type="nucleotide sequence ID" value="NZ_CP012830.1"/>
</dbReference>
<dbReference type="Pfam" id="PF07681">
    <property type="entry name" value="DoxX"/>
    <property type="match status" value="1"/>
</dbReference>
<evidence type="ECO:0000256" key="4">
    <source>
        <dbReference type="ARBA" id="ARBA00022692"/>
    </source>
</evidence>
<keyword evidence="6 7" id="KW-0472">Membrane</keyword>
<dbReference type="PANTHER" id="PTHR33452">
    <property type="entry name" value="OXIDOREDUCTASE CATD-RELATED"/>
    <property type="match status" value="1"/>
</dbReference>
<dbReference type="InterPro" id="IPR051907">
    <property type="entry name" value="DoxX-like_oxidoreductase"/>
</dbReference>
<proteinExistence type="inferred from homology"/>
<comment type="similarity">
    <text evidence="2">Belongs to the DoxX family.</text>
</comment>
<dbReference type="InterPro" id="IPR032808">
    <property type="entry name" value="DoxX"/>
</dbReference>
<dbReference type="EMBL" id="CP012830">
    <property type="protein sequence ID" value="ALI02898.1"/>
    <property type="molecule type" value="Genomic_DNA"/>
</dbReference>
<evidence type="ECO:0000256" key="6">
    <source>
        <dbReference type="ARBA" id="ARBA00023136"/>
    </source>
</evidence>
<reference evidence="9" key="1">
    <citation type="submission" date="2015-09" db="EMBL/GenBank/DDBJ databases">
        <title>Whole genome sequence of Pseudomonas fluorescens FW300-N2E3.</title>
        <authorList>
            <person name="Ray J."/>
            <person name="Melnyk R."/>
            <person name="Deutschbauer A."/>
        </authorList>
    </citation>
    <scope>NUCLEOTIDE SEQUENCE [LARGE SCALE GENOMIC DNA]</scope>
    <source>
        <strain evidence="9">FW300-N2E3</strain>
    </source>
</reference>
<keyword evidence="3" id="KW-1003">Cell membrane</keyword>
<protein>
    <submittedName>
        <fullName evidence="8">AraC family transcriptional regulator</fullName>
    </submittedName>
</protein>
<evidence type="ECO:0000313" key="8">
    <source>
        <dbReference type="EMBL" id="ALI02898.1"/>
    </source>
</evidence>